<accession>A0ABY0CHQ3</accession>
<comment type="caution">
    <text evidence="2">The sequence shown here is derived from an EMBL/GenBank/DDBJ whole genome shotgun (WGS) entry which is preliminary data.</text>
</comment>
<sequence>MDNATIYFLSSSSRKGFSFVGRQKRLTFDGDHFYADLVFYHIILKCYVIVDLKNRKLTQADLGKMQLYVKLLR</sequence>
<evidence type="ECO:0000313" key="3">
    <source>
        <dbReference type="Proteomes" id="UP000287374"/>
    </source>
</evidence>
<dbReference type="Pfam" id="PF06250">
    <property type="entry name" value="YhcG_C"/>
    <property type="match status" value="1"/>
</dbReference>
<name>A0ABY0CHQ3_9GAMM</name>
<keyword evidence="3" id="KW-1185">Reference proteome</keyword>
<evidence type="ECO:0000313" key="2">
    <source>
        <dbReference type="EMBL" id="RUR22086.1"/>
    </source>
</evidence>
<organism evidence="2 3">
    <name type="scientific">Legionella qingyii</name>
    <dbReference type="NCBI Taxonomy" id="2184757"/>
    <lineage>
        <taxon>Bacteria</taxon>
        <taxon>Pseudomonadati</taxon>
        <taxon>Pseudomonadota</taxon>
        <taxon>Gammaproteobacteria</taxon>
        <taxon>Legionellales</taxon>
        <taxon>Legionellaceae</taxon>
        <taxon>Legionella</taxon>
    </lineage>
</organism>
<dbReference type="PANTHER" id="PTHR30547:SF5">
    <property type="entry name" value="NUCLEASE YHCG-RELATED"/>
    <property type="match status" value="1"/>
</dbReference>
<reference evidence="2 3" key="1">
    <citation type="submission" date="2018-12" db="EMBL/GenBank/DDBJ databases">
        <title>Legionella sp,whole genome shotgun sequence.</title>
        <authorList>
            <person name="Wu H."/>
        </authorList>
    </citation>
    <scope>NUCLEOTIDE SEQUENCE [LARGE SCALE GENOMIC DNA]</scope>
    <source>
        <strain evidence="3">km489</strain>
    </source>
</reference>
<gene>
    <name evidence="2" type="ORF">ELY20_10985</name>
</gene>
<dbReference type="EMBL" id="RZGX01000013">
    <property type="protein sequence ID" value="RUR22086.1"/>
    <property type="molecule type" value="Genomic_DNA"/>
</dbReference>
<dbReference type="Proteomes" id="UP000287374">
    <property type="component" value="Unassembled WGS sequence"/>
</dbReference>
<feature type="domain" description="YhcG PDDEXK nuclease" evidence="1">
    <location>
        <begin position="15"/>
        <end position="72"/>
    </location>
</feature>
<dbReference type="RefSeq" id="WP_126955520.1">
    <property type="nucleotide sequence ID" value="NZ_RZGW01000011.1"/>
</dbReference>
<dbReference type="InterPro" id="IPR053148">
    <property type="entry name" value="PD-DEXK-like_domain"/>
</dbReference>
<proteinExistence type="predicted"/>
<dbReference type="PANTHER" id="PTHR30547">
    <property type="entry name" value="UNCHARACTERIZED PROTEIN YHCG-RELATED"/>
    <property type="match status" value="1"/>
</dbReference>
<evidence type="ECO:0000259" key="1">
    <source>
        <dbReference type="Pfam" id="PF06250"/>
    </source>
</evidence>
<dbReference type="InterPro" id="IPR009362">
    <property type="entry name" value="YhcG_C"/>
</dbReference>
<protein>
    <submittedName>
        <fullName evidence="2">DUF1016 family protein</fullName>
    </submittedName>
</protein>